<dbReference type="AlphaFoldDB" id="A0A5E4R604"/>
<name>A0A5E4R604_9NEOP</name>
<evidence type="ECO:0000313" key="1">
    <source>
        <dbReference type="EMBL" id="VVD06015.1"/>
    </source>
</evidence>
<sequence length="76" mass="8826">MEILEDHSGCPDNAVLLLNKITDQCRDTQALLISRYSHLGLLYEYQIGIEEEDAFQTPTSNIMFFLFGYTYNFLKI</sequence>
<gene>
    <name evidence="1" type="ORF">LSINAPIS_LOCUS15451</name>
</gene>
<accession>A0A5E4R604</accession>
<dbReference type="EMBL" id="FZQP02007058">
    <property type="protein sequence ID" value="VVD06015.1"/>
    <property type="molecule type" value="Genomic_DNA"/>
</dbReference>
<keyword evidence="2" id="KW-1185">Reference proteome</keyword>
<dbReference type="Proteomes" id="UP000324832">
    <property type="component" value="Unassembled WGS sequence"/>
</dbReference>
<reference evidence="1 2" key="1">
    <citation type="submission" date="2017-07" db="EMBL/GenBank/DDBJ databases">
        <authorList>
            <person name="Talla V."/>
            <person name="Backstrom N."/>
        </authorList>
    </citation>
    <scope>NUCLEOTIDE SEQUENCE [LARGE SCALE GENOMIC DNA]</scope>
</reference>
<organism evidence="1 2">
    <name type="scientific">Leptidea sinapis</name>
    <dbReference type="NCBI Taxonomy" id="189913"/>
    <lineage>
        <taxon>Eukaryota</taxon>
        <taxon>Metazoa</taxon>
        <taxon>Ecdysozoa</taxon>
        <taxon>Arthropoda</taxon>
        <taxon>Hexapoda</taxon>
        <taxon>Insecta</taxon>
        <taxon>Pterygota</taxon>
        <taxon>Neoptera</taxon>
        <taxon>Endopterygota</taxon>
        <taxon>Lepidoptera</taxon>
        <taxon>Glossata</taxon>
        <taxon>Ditrysia</taxon>
        <taxon>Papilionoidea</taxon>
        <taxon>Pieridae</taxon>
        <taxon>Dismorphiinae</taxon>
        <taxon>Leptidea</taxon>
    </lineage>
</organism>
<protein>
    <submittedName>
        <fullName evidence="1">Uncharacterized protein</fullName>
    </submittedName>
</protein>
<proteinExistence type="predicted"/>
<evidence type="ECO:0000313" key="2">
    <source>
        <dbReference type="Proteomes" id="UP000324832"/>
    </source>
</evidence>